<proteinExistence type="predicted"/>
<evidence type="ECO:0000313" key="1">
    <source>
        <dbReference type="EMBL" id="SCL93738.1"/>
    </source>
</evidence>
<organism evidence="1 2">
    <name type="scientific">Bacillus cytotoxicus</name>
    <dbReference type="NCBI Taxonomy" id="580165"/>
    <lineage>
        <taxon>Bacteria</taxon>
        <taxon>Bacillati</taxon>
        <taxon>Bacillota</taxon>
        <taxon>Bacilli</taxon>
        <taxon>Bacillales</taxon>
        <taxon>Bacillaceae</taxon>
        <taxon>Bacillus</taxon>
        <taxon>Bacillus cereus group</taxon>
    </lineage>
</organism>
<dbReference type="EMBL" id="FMIK01000027">
    <property type="protein sequence ID" value="SCL93738.1"/>
    <property type="molecule type" value="Genomic_DNA"/>
</dbReference>
<dbReference type="AlphaFoldDB" id="A0AAX2CIK8"/>
<comment type="caution">
    <text evidence="1">The sequence shown here is derived from an EMBL/GenBank/DDBJ whole genome shotgun (WGS) entry which is preliminary data.</text>
</comment>
<accession>A0AAX2CIK8</accession>
<protein>
    <submittedName>
        <fullName evidence="1">Uncharacterized protein</fullName>
    </submittedName>
</protein>
<reference evidence="1 2" key="1">
    <citation type="submission" date="2016-08" db="EMBL/GenBank/DDBJ databases">
        <authorList>
            <person name="Loux V."/>
            <person name="Rue O."/>
        </authorList>
    </citation>
    <scope>NUCLEOTIDE SEQUENCE [LARGE SCALE GENOMIC DNA]</scope>
    <source>
        <strain evidence="1 2">AFSSA_08CEB44bac</strain>
    </source>
</reference>
<dbReference type="Proteomes" id="UP000242164">
    <property type="component" value="Unassembled WGS sequence"/>
</dbReference>
<sequence>MEPLLKEAIRLRKERE</sequence>
<gene>
    <name evidence="1" type="ORF">BCB44BAC_02251</name>
</gene>
<evidence type="ECO:0000313" key="2">
    <source>
        <dbReference type="Proteomes" id="UP000242164"/>
    </source>
</evidence>
<name>A0AAX2CIK8_9BACI</name>